<protein>
    <recommendedName>
        <fullName evidence="9">Riboflavin transporter</fullName>
    </recommendedName>
</protein>
<evidence type="ECO:0000256" key="9">
    <source>
        <dbReference type="RuleBase" id="RU368035"/>
    </source>
</evidence>
<comment type="subcellular location">
    <subcellularLocation>
        <location evidence="2 9">Cell membrane</location>
        <topology evidence="2 9">Multi-pass membrane protein</topology>
    </subcellularLocation>
</comment>
<comment type="caution">
    <text evidence="10">The sequence shown here is derived from an EMBL/GenBank/DDBJ whole genome shotgun (WGS) entry which is preliminary data.</text>
</comment>
<dbReference type="InterPro" id="IPR036259">
    <property type="entry name" value="MFS_trans_sf"/>
</dbReference>
<evidence type="ECO:0000313" key="10">
    <source>
        <dbReference type="EMBL" id="CAF0871496.1"/>
    </source>
</evidence>
<evidence type="ECO:0000256" key="4">
    <source>
        <dbReference type="ARBA" id="ARBA00022448"/>
    </source>
</evidence>
<evidence type="ECO:0000256" key="5">
    <source>
        <dbReference type="ARBA" id="ARBA00022475"/>
    </source>
</evidence>
<evidence type="ECO:0000256" key="2">
    <source>
        <dbReference type="ARBA" id="ARBA00004651"/>
    </source>
</evidence>
<feature type="transmembrane region" description="Helical" evidence="9">
    <location>
        <begin position="314"/>
        <end position="332"/>
    </location>
</feature>
<dbReference type="AlphaFoldDB" id="A0A813XDH2"/>
<keyword evidence="4 9" id="KW-0813">Transport</keyword>
<keyword evidence="6 9" id="KW-0812">Transmembrane</keyword>
<dbReference type="InterPro" id="IPR009357">
    <property type="entry name" value="Riboflavin_transptr"/>
</dbReference>
<evidence type="ECO:0000256" key="3">
    <source>
        <dbReference type="ARBA" id="ARBA00006366"/>
    </source>
</evidence>
<accession>A0A813XDH2</accession>
<feature type="transmembrane region" description="Helical" evidence="9">
    <location>
        <begin position="162"/>
        <end position="182"/>
    </location>
</feature>
<comment type="catalytic activity">
    <reaction evidence="1 9">
        <text>riboflavin(in) = riboflavin(out)</text>
        <dbReference type="Rhea" id="RHEA:35015"/>
        <dbReference type="ChEBI" id="CHEBI:57986"/>
    </reaction>
</comment>
<keyword evidence="7 9" id="KW-1133">Transmembrane helix</keyword>
<evidence type="ECO:0000256" key="8">
    <source>
        <dbReference type="ARBA" id="ARBA00023136"/>
    </source>
</evidence>
<keyword evidence="5 9" id="KW-1003">Cell membrane</keyword>
<feature type="transmembrane region" description="Helical" evidence="9">
    <location>
        <begin position="212"/>
        <end position="233"/>
    </location>
</feature>
<feature type="transmembrane region" description="Helical" evidence="9">
    <location>
        <begin position="20"/>
        <end position="37"/>
    </location>
</feature>
<feature type="transmembrane region" description="Helical" evidence="9">
    <location>
        <begin position="92"/>
        <end position="112"/>
    </location>
</feature>
<name>A0A813XDH2_9BILA</name>
<evidence type="ECO:0000256" key="6">
    <source>
        <dbReference type="ARBA" id="ARBA00022692"/>
    </source>
</evidence>
<dbReference type="GO" id="GO:0032217">
    <property type="term" value="F:riboflavin transmembrane transporter activity"/>
    <property type="evidence" value="ECO:0007669"/>
    <property type="project" value="UniProtKB-UniRule"/>
</dbReference>
<feature type="transmembrane region" description="Helical" evidence="9">
    <location>
        <begin position="124"/>
        <end position="150"/>
    </location>
</feature>
<comment type="similarity">
    <text evidence="3 9">Belongs to the riboflavin transporter family.</text>
</comment>
<comment type="function">
    <text evidence="9">Plasma membrane transporter mediating the uptake by cells of the water soluble vitamin B2/riboflavin that plays a key role in biochemical oxidation-reduction reactions of the carbohydrate, lipid, and amino acid metabolism.</text>
</comment>
<proteinExistence type="inferred from homology"/>
<dbReference type="PANTHER" id="PTHR12929">
    <property type="entry name" value="SOLUTE CARRIER FAMILY 52"/>
    <property type="match status" value="1"/>
</dbReference>
<sequence>MSKISKFVHFDQFTEYRKKINWSLFVLISIFTIGSWLDISGIWCELPLIVDTLPEGWRLPSILTITSQLGHVGPLLYLCLRRFFPRALSFSNAIIGVLGLGSASCILLAFFWDKTEFILDESRSIYLYIFNFSLSMLDSLSTVTFLPYIGEHFSKEYIIPNYIGESLSALIPGVLSIIQGIGHPEECFDNNTSNGNYTLIEERVKPNFSVRIYFILLSILIAICLVSFCLIHFTSLFDSLRKEQACLGRKQSQVYNLEDPDLSTKLEDGEKTQKSTPRHVIKIFMTVSFLTSFIQYGFLPGLMSYSNMPYGSNIMYLSVNLANIFLPVSILFSMGSNEVSTKRILIELSIPMAISFYIISIAIMSPCPPFVNAKYNLGGYFMVLCWVLLSSILIRVRCLIATKLEKYGRNSLLIFGISSQFGQVLGGLIIFVLVDVMRLFKDKPKCSPFDYCQNYQ</sequence>
<keyword evidence="11" id="KW-1185">Reference proteome</keyword>
<dbReference type="EMBL" id="CAJNOC010001522">
    <property type="protein sequence ID" value="CAF0871496.1"/>
    <property type="molecule type" value="Genomic_DNA"/>
</dbReference>
<organism evidence="10 11">
    <name type="scientific">Brachionus calyciflorus</name>
    <dbReference type="NCBI Taxonomy" id="104777"/>
    <lineage>
        <taxon>Eukaryota</taxon>
        <taxon>Metazoa</taxon>
        <taxon>Spiralia</taxon>
        <taxon>Gnathifera</taxon>
        <taxon>Rotifera</taxon>
        <taxon>Eurotatoria</taxon>
        <taxon>Monogononta</taxon>
        <taxon>Pseudotrocha</taxon>
        <taxon>Ploima</taxon>
        <taxon>Brachionidae</taxon>
        <taxon>Brachionus</taxon>
    </lineage>
</organism>
<evidence type="ECO:0000256" key="1">
    <source>
        <dbReference type="ARBA" id="ARBA00000215"/>
    </source>
</evidence>
<feature type="transmembrane region" description="Helical" evidence="9">
    <location>
        <begin position="412"/>
        <end position="434"/>
    </location>
</feature>
<dbReference type="PANTHER" id="PTHR12929:SF10">
    <property type="entry name" value="RIBOFLAVIN TRANSPORTER"/>
    <property type="match status" value="1"/>
</dbReference>
<feature type="transmembrane region" description="Helical" evidence="9">
    <location>
        <begin position="57"/>
        <end position="80"/>
    </location>
</feature>
<keyword evidence="8 9" id="KW-0472">Membrane</keyword>
<dbReference type="Proteomes" id="UP000663879">
    <property type="component" value="Unassembled WGS sequence"/>
</dbReference>
<dbReference type="GO" id="GO:0005886">
    <property type="term" value="C:plasma membrane"/>
    <property type="evidence" value="ECO:0007669"/>
    <property type="project" value="UniProtKB-SubCell"/>
</dbReference>
<evidence type="ECO:0000313" key="11">
    <source>
        <dbReference type="Proteomes" id="UP000663879"/>
    </source>
</evidence>
<feature type="transmembrane region" description="Helical" evidence="9">
    <location>
        <begin position="377"/>
        <end position="400"/>
    </location>
</feature>
<dbReference type="SUPFAM" id="SSF103473">
    <property type="entry name" value="MFS general substrate transporter"/>
    <property type="match status" value="1"/>
</dbReference>
<dbReference type="Pfam" id="PF06237">
    <property type="entry name" value="SLC52_ribofla_tr"/>
    <property type="match status" value="1"/>
</dbReference>
<dbReference type="OrthoDB" id="9995836at2759"/>
<feature type="transmembrane region" description="Helical" evidence="9">
    <location>
        <begin position="344"/>
        <end position="365"/>
    </location>
</feature>
<evidence type="ECO:0000256" key="7">
    <source>
        <dbReference type="ARBA" id="ARBA00022989"/>
    </source>
</evidence>
<gene>
    <name evidence="10" type="ORF">OXX778_LOCUS9954</name>
</gene>
<reference evidence="10" key="1">
    <citation type="submission" date="2021-02" db="EMBL/GenBank/DDBJ databases">
        <authorList>
            <person name="Nowell W R."/>
        </authorList>
    </citation>
    <scope>NUCLEOTIDE SEQUENCE</scope>
    <source>
        <strain evidence="10">Ploen Becks lab</strain>
    </source>
</reference>
<feature type="transmembrane region" description="Helical" evidence="9">
    <location>
        <begin position="280"/>
        <end position="299"/>
    </location>
</feature>